<protein>
    <submittedName>
        <fullName evidence="1">Uncharacterized protein</fullName>
    </submittedName>
</protein>
<evidence type="ECO:0000313" key="1">
    <source>
        <dbReference type="EMBL" id="MBB4096148.1"/>
    </source>
</evidence>
<reference evidence="1 2" key="1">
    <citation type="submission" date="2020-08" db="EMBL/GenBank/DDBJ databases">
        <title>Genomic Encyclopedia of Type Strains, Phase IV (KMG-IV): sequencing the most valuable type-strain genomes for metagenomic binning, comparative biology and taxonomic classification.</title>
        <authorList>
            <person name="Goeker M."/>
        </authorList>
    </citation>
    <scope>NUCLEOTIDE SEQUENCE [LARGE SCALE GENOMIC DNA]</scope>
    <source>
        <strain evidence="1 2">DSM 23868</strain>
    </source>
</reference>
<sequence>MFRLLTGSLIIPMFCAQELSAYAADILVKNDLSACVALNVGEVRTWP</sequence>
<gene>
    <name evidence="1" type="ORF">GGQ79_004704</name>
</gene>
<organism evidence="1 2">
    <name type="scientific">Brucella pecoris</name>
    <dbReference type="NCBI Taxonomy" id="867683"/>
    <lineage>
        <taxon>Bacteria</taxon>
        <taxon>Pseudomonadati</taxon>
        <taxon>Pseudomonadota</taxon>
        <taxon>Alphaproteobacteria</taxon>
        <taxon>Hyphomicrobiales</taxon>
        <taxon>Brucellaceae</taxon>
        <taxon>Brucella/Ochrobactrum group</taxon>
        <taxon>Brucella</taxon>
    </lineage>
</organism>
<evidence type="ECO:0000313" key="2">
    <source>
        <dbReference type="Proteomes" id="UP000553980"/>
    </source>
</evidence>
<keyword evidence="2" id="KW-1185">Reference proteome</keyword>
<accession>A0AB34YXS3</accession>
<proteinExistence type="predicted"/>
<comment type="caution">
    <text evidence="1">The sequence shown here is derived from an EMBL/GenBank/DDBJ whole genome shotgun (WGS) entry which is preliminary data.</text>
</comment>
<dbReference type="EMBL" id="JACIEX010000020">
    <property type="protein sequence ID" value="MBB4096148.1"/>
    <property type="molecule type" value="Genomic_DNA"/>
</dbReference>
<name>A0AB34YXS3_9HYPH</name>
<dbReference type="Proteomes" id="UP000553980">
    <property type="component" value="Unassembled WGS sequence"/>
</dbReference>
<dbReference type="AlphaFoldDB" id="A0AB34YXS3"/>